<dbReference type="RefSeq" id="WP_109062976.1">
    <property type="nucleotide sequence ID" value="NZ_QETA01000008.1"/>
</dbReference>
<evidence type="ECO:0000256" key="1">
    <source>
        <dbReference type="ARBA" id="ARBA00004117"/>
    </source>
</evidence>
<comment type="caution">
    <text evidence="6">The sequence shown here is derived from an EMBL/GenBank/DDBJ whole genome shotgun (WGS) entry which is preliminary data.</text>
</comment>
<dbReference type="PANTHER" id="PTHR34653">
    <property type="match status" value="1"/>
</dbReference>
<comment type="similarity">
    <text evidence="2 4">Belongs to the FliE family.</text>
</comment>
<keyword evidence="6" id="KW-0966">Cell projection</keyword>
<dbReference type="PANTHER" id="PTHR34653:SF1">
    <property type="entry name" value="FLAGELLAR HOOK-BASAL BODY COMPLEX PROTEIN FLIE"/>
    <property type="match status" value="1"/>
</dbReference>
<evidence type="ECO:0000256" key="5">
    <source>
        <dbReference type="NCBIfam" id="TIGR00205"/>
    </source>
</evidence>
<accession>A0A2V1JXP1</accession>
<dbReference type="GO" id="GO:0071973">
    <property type="term" value="P:bacterial-type flagellum-dependent cell motility"/>
    <property type="evidence" value="ECO:0007669"/>
    <property type="project" value="InterPro"/>
</dbReference>
<keyword evidence="7" id="KW-1185">Reference proteome</keyword>
<evidence type="ECO:0000256" key="3">
    <source>
        <dbReference type="ARBA" id="ARBA00023143"/>
    </source>
</evidence>
<dbReference type="GO" id="GO:0009425">
    <property type="term" value="C:bacterial-type flagellum basal body"/>
    <property type="evidence" value="ECO:0007669"/>
    <property type="project" value="UniProtKB-SubCell"/>
</dbReference>
<evidence type="ECO:0000313" key="6">
    <source>
        <dbReference type="EMBL" id="PWF21169.1"/>
    </source>
</evidence>
<proteinExistence type="inferred from homology"/>
<evidence type="ECO:0000313" key="7">
    <source>
        <dbReference type="Proteomes" id="UP000245212"/>
    </source>
</evidence>
<gene>
    <name evidence="4" type="primary">fliE</name>
    <name evidence="6" type="ORF">DD235_15215</name>
</gene>
<keyword evidence="6" id="KW-0969">Cilium</keyword>
<dbReference type="Proteomes" id="UP000245212">
    <property type="component" value="Unassembled WGS sequence"/>
</dbReference>
<keyword evidence="3 4" id="KW-0975">Bacterial flagellum</keyword>
<comment type="subcellular location">
    <subcellularLocation>
        <location evidence="1 4">Bacterial flagellum basal body</location>
    </subcellularLocation>
</comment>
<protein>
    <recommendedName>
        <fullName evidence="4 5">Flagellar hook-basal body complex protein FliE</fullName>
    </recommendedName>
</protein>
<keyword evidence="6" id="KW-0282">Flagellum</keyword>
<organism evidence="6 7">
    <name type="scientific">Corticimicrobacter populi</name>
    <dbReference type="NCBI Taxonomy" id="2175229"/>
    <lineage>
        <taxon>Bacteria</taxon>
        <taxon>Pseudomonadati</taxon>
        <taxon>Pseudomonadota</taxon>
        <taxon>Betaproteobacteria</taxon>
        <taxon>Burkholderiales</taxon>
        <taxon>Alcaligenaceae</taxon>
        <taxon>Corticimicrobacter</taxon>
    </lineage>
</organism>
<dbReference type="PRINTS" id="PR01006">
    <property type="entry name" value="FLGHOOKFLIE"/>
</dbReference>
<dbReference type="GO" id="GO:0005198">
    <property type="term" value="F:structural molecule activity"/>
    <property type="evidence" value="ECO:0007669"/>
    <property type="project" value="UniProtKB-UniRule"/>
</dbReference>
<dbReference type="NCBIfam" id="TIGR00205">
    <property type="entry name" value="fliE"/>
    <property type="match status" value="1"/>
</dbReference>
<dbReference type="InterPro" id="IPR001624">
    <property type="entry name" value="FliE"/>
</dbReference>
<dbReference type="Pfam" id="PF02049">
    <property type="entry name" value="FliE"/>
    <property type="match status" value="1"/>
</dbReference>
<evidence type="ECO:0000256" key="4">
    <source>
        <dbReference type="HAMAP-Rule" id="MF_00724"/>
    </source>
</evidence>
<name>A0A2V1JXP1_9BURK</name>
<reference evidence="7" key="1">
    <citation type="submission" date="2018-05" db="EMBL/GenBank/DDBJ databases">
        <authorList>
            <person name="Li Y."/>
        </authorList>
    </citation>
    <scope>NUCLEOTIDE SEQUENCE [LARGE SCALE GENOMIC DNA]</scope>
    <source>
        <strain evidence="7">3d-2-2</strain>
    </source>
</reference>
<dbReference type="AlphaFoldDB" id="A0A2V1JXP1"/>
<dbReference type="GO" id="GO:0003774">
    <property type="term" value="F:cytoskeletal motor activity"/>
    <property type="evidence" value="ECO:0007669"/>
    <property type="project" value="InterPro"/>
</dbReference>
<dbReference type="EMBL" id="QETA01000008">
    <property type="protein sequence ID" value="PWF21169.1"/>
    <property type="molecule type" value="Genomic_DNA"/>
</dbReference>
<evidence type="ECO:0000256" key="2">
    <source>
        <dbReference type="ARBA" id="ARBA00009272"/>
    </source>
</evidence>
<dbReference type="HAMAP" id="MF_00724">
    <property type="entry name" value="FliE"/>
    <property type="match status" value="1"/>
</dbReference>
<sequence length="117" mass="12453">MSIQKLSGLAGIEQMLSQMRAVVRAAGMLDGQAEGTVRQADAAQGSFASELKRSLQQVAALQESSYAQAKAFEMGDPGVALNDVMIDLQKSGIAFQTSLQVRNKLVTAYQEIASMSI</sequence>